<dbReference type="PIRSF" id="PIRSF006402">
    <property type="entry name" value="UCP006402_thioredoxin"/>
    <property type="match status" value="1"/>
</dbReference>
<dbReference type="CDD" id="cd02955">
    <property type="entry name" value="SSP411"/>
    <property type="match status" value="1"/>
</dbReference>
<accession>A0A0K0XSU0</accession>
<keyword evidence="3" id="KW-1185">Reference proteome</keyword>
<dbReference type="PATRIC" id="fig|1579979.3.peg.341"/>
<protein>
    <submittedName>
        <fullName evidence="2">Thioredoxin</fullName>
    </submittedName>
</protein>
<proteinExistence type="predicted"/>
<organism evidence="2 3">
    <name type="scientific">Wenzhouxiangella marina</name>
    <dbReference type="NCBI Taxonomy" id="1579979"/>
    <lineage>
        <taxon>Bacteria</taxon>
        <taxon>Pseudomonadati</taxon>
        <taxon>Pseudomonadota</taxon>
        <taxon>Gammaproteobacteria</taxon>
        <taxon>Chromatiales</taxon>
        <taxon>Wenzhouxiangellaceae</taxon>
        <taxon>Wenzhouxiangella</taxon>
    </lineage>
</organism>
<evidence type="ECO:0000259" key="1">
    <source>
        <dbReference type="Pfam" id="PF03190"/>
    </source>
</evidence>
<dbReference type="InterPro" id="IPR024705">
    <property type="entry name" value="Ssp411"/>
</dbReference>
<dbReference type="InterPro" id="IPR008928">
    <property type="entry name" value="6-hairpin_glycosidase_sf"/>
</dbReference>
<feature type="domain" description="Spermatogenesis-associated protein 20-like TRX" evidence="1">
    <location>
        <begin position="2"/>
        <end position="165"/>
    </location>
</feature>
<dbReference type="Proteomes" id="UP000066624">
    <property type="component" value="Chromosome"/>
</dbReference>
<name>A0A0K0XSU0_9GAMM</name>
<dbReference type="Gene3D" id="3.40.30.10">
    <property type="entry name" value="Glutaredoxin"/>
    <property type="match status" value="1"/>
</dbReference>
<dbReference type="PANTHER" id="PTHR42899:SF1">
    <property type="entry name" value="SPERMATOGENESIS-ASSOCIATED PROTEIN 20"/>
    <property type="match status" value="1"/>
</dbReference>
<dbReference type="OrthoDB" id="9762614at2"/>
<dbReference type="SUPFAM" id="SSF48208">
    <property type="entry name" value="Six-hairpin glycosidases"/>
    <property type="match status" value="1"/>
</dbReference>
<dbReference type="AlphaFoldDB" id="A0A0K0XSU0"/>
<dbReference type="InterPro" id="IPR036249">
    <property type="entry name" value="Thioredoxin-like_sf"/>
</dbReference>
<sequence>MTNALSNALSPYLLQHAEQPVHWQEWTPETLAMARRVDRPILLSIGYSACHWCHVMAEECFENEALAERMNRDFVNIKVDREERPDLDRIYQLAHQLLTGRGGGWPLTVFLDPQSLAPFFAGTYFPPEPRRGLIGFGQLLERIHAVWTDRREELTDQQRQVRQALNAIAQPRQSEAGASVEELAETLMAQLASRFDARHGGFGSAPKFPQVPVLSFLAARSGDEQAEQMLSDTLEAIVRHGLQDQIGGGFFRYCVDQAWEIPHFEKMLSDNAQLLGVLAEAAARWPHRRFRDECEYTVDWLRREMQLEGGGFAASLDADSEDGEGGFYLWTRKQVEQALPKELAELAAEVWGLDGPPNFGDRRWHLIRARAVEELGRSAEQQPEIEQRIAQARTALREAREAELSPPARDDKLIGAWNGLTIEALSRAGRLLSRPEWRVLAAEGLDAVAPRLFGHEPPRSIWRDGRAAQIANLDDHANVLLACLELLSWRFEPRWFNLARRIARRIQQQFVDPDNGACYFTPLDQSGLLTRPLAFADDATLAGAAQAVRGLIRLSHLSGDPALIRDAEWIVTGASGDMASSPVGHAGLVTAALELAAPGTQVLIGGPGPEPAQWLAAIAARPGLRSYRLEPGQHLDEAPELLKSIADFDRPTAIVCCGLRCLAPAHDLVELEQRLADASG</sequence>
<dbReference type="EMBL" id="CP012154">
    <property type="protein sequence ID" value="AKS40720.1"/>
    <property type="molecule type" value="Genomic_DNA"/>
</dbReference>
<reference evidence="2 3" key="1">
    <citation type="submission" date="2015-07" db="EMBL/GenBank/DDBJ databases">
        <authorList>
            <person name="Noorani M."/>
        </authorList>
    </citation>
    <scope>NUCLEOTIDE SEQUENCE [LARGE SCALE GENOMIC DNA]</scope>
    <source>
        <strain evidence="2 3">KCTC 42284</strain>
    </source>
</reference>
<evidence type="ECO:0000313" key="3">
    <source>
        <dbReference type="Proteomes" id="UP000066624"/>
    </source>
</evidence>
<dbReference type="STRING" id="1579979.WM2015_337"/>
<dbReference type="Pfam" id="PF03190">
    <property type="entry name" value="Thioredox_DsbH"/>
    <property type="match status" value="1"/>
</dbReference>
<dbReference type="InterPro" id="IPR004879">
    <property type="entry name" value="Ssp411-like_TRX"/>
</dbReference>
<dbReference type="KEGG" id="wma:WM2015_337"/>
<evidence type="ECO:0000313" key="2">
    <source>
        <dbReference type="EMBL" id="AKS40720.1"/>
    </source>
</evidence>
<dbReference type="RefSeq" id="WP_049724409.1">
    <property type="nucleotide sequence ID" value="NZ_CP012154.1"/>
</dbReference>
<dbReference type="GO" id="GO:0005975">
    <property type="term" value="P:carbohydrate metabolic process"/>
    <property type="evidence" value="ECO:0007669"/>
    <property type="project" value="InterPro"/>
</dbReference>
<gene>
    <name evidence="2" type="ORF">WM2015_337</name>
</gene>
<dbReference type="SUPFAM" id="SSF52833">
    <property type="entry name" value="Thioredoxin-like"/>
    <property type="match status" value="1"/>
</dbReference>
<dbReference type="PANTHER" id="PTHR42899">
    <property type="entry name" value="SPERMATOGENESIS-ASSOCIATED PROTEIN 20"/>
    <property type="match status" value="1"/>
</dbReference>